<sequence>MGETNGNGTALRELSQDECLRLISPGGVGRVAFNGSHGPTILPVNYQVAGGAIVFRTRAGGAMDDDLRTGIENLEIKIAFEVDEIDENRREGWSVLVQGPIHHVTDDELAGLTGLQVEPWAGGTREQYVRITPQRITGRRIQSL</sequence>
<protein>
    <recommendedName>
        <fullName evidence="3">Pyridoxamine 5'-phosphate oxidase</fullName>
    </recommendedName>
</protein>
<gene>
    <name evidence="1" type="ORF">Aph01nite_00650</name>
</gene>
<keyword evidence="2" id="KW-1185">Reference proteome</keyword>
<organism evidence="1 2">
    <name type="scientific">Acrocarpospora phusangensis</name>
    <dbReference type="NCBI Taxonomy" id="1070424"/>
    <lineage>
        <taxon>Bacteria</taxon>
        <taxon>Bacillati</taxon>
        <taxon>Actinomycetota</taxon>
        <taxon>Actinomycetes</taxon>
        <taxon>Streptosporangiales</taxon>
        <taxon>Streptosporangiaceae</taxon>
        <taxon>Acrocarpospora</taxon>
    </lineage>
</organism>
<dbReference type="AlphaFoldDB" id="A0A919UMH3"/>
<dbReference type="RefSeq" id="WP_204038634.1">
    <property type="nucleotide sequence ID" value="NZ_BOOA01000001.1"/>
</dbReference>
<reference evidence="1" key="1">
    <citation type="submission" date="2021-01" db="EMBL/GenBank/DDBJ databases">
        <title>Whole genome shotgun sequence of Acrocarpospora phusangensis NBRC 108782.</title>
        <authorList>
            <person name="Komaki H."/>
            <person name="Tamura T."/>
        </authorList>
    </citation>
    <scope>NUCLEOTIDE SEQUENCE</scope>
    <source>
        <strain evidence="1">NBRC 108782</strain>
    </source>
</reference>
<evidence type="ECO:0000313" key="2">
    <source>
        <dbReference type="Proteomes" id="UP000640052"/>
    </source>
</evidence>
<accession>A0A919UMH3</accession>
<evidence type="ECO:0000313" key="1">
    <source>
        <dbReference type="EMBL" id="GIH21755.1"/>
    </source>
</evidence>
<dbReference type="InterPro" id="IPR024747">
    <property type="entry name" value="Pyridox_Oxase-rel"/>
</dbReference>
<proteinExistence type="predicted"/>
<dbReference type="Gene3D" id="2.30.110.10">
    <property type="entry name" value="Electron Transport, Fmn-binding Protein, Chain A"/>
    <property type="match status" value="1"/>
</dbReference>
<dbReference type="Proteomes" id="UP000640052">
    <property type="component" value="Unassembled WGS sequence"/>
</dbReference>
<dbReference type="SUPFAM" id="SSF50475">
    <property type="entry name" value="FMN-binding split barrel"/>
    <property type="match status" value="1"/>
</dbReference>
<dbReference type="Pfam" id="PF12900">
    <property type="entry name" value="Pyridox_ox_2"/>
    <property type="match status" value="1"/>
</dbReference>
<dbReference type="EMBL" id="BOOA01000001">
    <property type="protein sequence ID" value="GIH21755.1"/>
    <property type="molecule type" value="Genomic_DNA"/>
</dbReference>
<evidence type="ECO:0008006" key="3">
    <source>
        <dbReference type="Google" id="ProtNLM"/>
    </source>
</evidence>
<name>A0A919UMH3_9ACTN</name>
<comment type="caution">
    <text evidence="1">The sequence shown here is derived from an EMBL/GenBank/DDBJ whole genome shotgun (WGS) entry which is preliminary data.</text>
</comment>
<dbReference type="InterPro" id="IPR012349">
    <property type="entry name" value="Split_barrel_FMN-bd"/>
</dbReference>